<dbReference type="HAMAP" id="MF_00489">
    <property type="entry name" value="UPF0178"/>
    <property type="match status" value="1"/>
</dbReference>
<evidence type="ECO:0000313" key="4">
    <source>
        <dbReference type="EMBL" id="MCC2125132.1"/>
    </source>
</evidence>
<dbReference type="AlphaFoldDB" id="A0AAE3A306"/>
<dbReference type="PANTHER" id="PTHR35146">
    <property type="entry name" value="UPF0178 PROTEIN YAII"/>
    <property type="match status" value="1"/>
</dbReference>
<protein>
    <recommendedName>
        <fullName evidence="2">UPF0178 protein LKD36_02950</fullName>
    </recommendedName>
</protein>
<reference evidence="4 5" key="1">
    <citation type="submission" date="2021-10" db="EMBL/GenBank/DDBJ databases">
        <title>Anaerobic single-cell dispensing facilitates the cultivation of human gut bacteria.</title>
        <authorList>
            <person name="Afrizal A."/>
        </authorList>
    </citation>
    <scope>NUCLEOTIDE SEQUENCE [LARGE SCALE GENOMIC DNA]</scope>
    <source>
        <strain evidence="4 5">CLA-AA-H276</strain>
    </source>
</reference>
<feature type="region of interest" description="Disordered" evidence="3">
    <location>
        <begin position="110"/>
        <end position="130"/>
    </location>
</feature>
<dbReference type="Pfam" id="PF02639">
    <property type="entry name" value="DUF188"/>
    <property type="match status" value="1"/>
</dbReference>
<dbReference type="Proteomes" id="UP001198220">
    <property type="component" value="Unassembled WGS sequence"/>
</dbReference>
<dbReference type="PANTHER" id="PTHR35146:SF1">
    <property type="entry name" value="UPF0178 PROTEIN YAII"/>
    <property type="match status" value="1"/>
</dbReference>
<gene>
    <name evidence="4" type="ORF">LKD36_02950</name>
</gene>
<evidence type="ECO:0000256" key="1">
    <source>
        <dbReference type="ARBA" id="ARBA00008522"/>
    </source>
</evidence>
<comment type="similarity">
    <text evidence="1 2">Belongs to the UPF0178 family.</text>
</comment>
<keyword evidence="5" id="KW-1185">Reference proteome</keyword>
<sequence>MQIYIDADACPVVGIVEKIAERYRIPVTLLCDTNHVLRSNYSEVIIVGAGADAVDYKLIGICHRGDIVVSQDYGVAAMALGKGVYAIHQSGRWYTNENIDQMLMERHLNGKARRGSHKNHIKGPKKRTKEDDECFAQSFEKMVQMAINKNGAKDDKHSKANY</sequence>
<evidence type="ECO:0000256" key="2">
    <source>
        <dbReference type="HAMAP-Rule" id="MF_00489"/>
    </source>
</evidence>
<proteinExistence type="inferred from homology"/>
<evidence type="ECO:0000256" key="3">
    <source>
        <dbReference type="SAM" id="MobiDB-lite"/>
    </source>
</evidence>
<evidence type="ECO:0000313" key="5">
    <source>
        <dbReference type="Proteomes" id="UP001198220"/>
    </source>
</evidence>
<accession>A0AAE3A306</accession>
<feature type="compositionally biased region" description="Basic residues" evidence="3">
    <location>
        <begin position="110"/>
        <end position="127"/>
    </location>
</feature>
<dbReference type="NCBIfam" id="NF001095">
    <property type="entry name" value="PRK00124.1"/>
    <property type="match status" value="1"/>
</dbReference>
<comment type="caution">
    <text evidence="4">The sequence shown here is derived from an EMBL/GenBank/DDBJ whole genome shotgun (WGS) entry which is preliminary data.</text>
</comment>
<dbReference type="EMBL" id="JAJEPS010000002">
    <property type="protein sequence ID" value="MCC2125132.1"/>
    <property type="molecule type" value="Genomic_DNA"/>
</dbReference>
<organism evidence="4 5">
    <name type="scientific">Hominiventricola filiformis</name>
    <dbReference type="NCBI Taxonomy" id="2885352"/>
    <lineage>
        <taxon>Bacteria</taxon>
        <taxon>Bacillati</taxon>
        <taxon>Bacillota</taxon>
        <taxon>Clostridia</taxon>
        <taxon>Lachnospirales</taxon>
        <taxon>Lachnospiraceae</taxon>
        <taxon>Hominiventricola</taxon>
    </lineage>
</organism>
<dbReference type="RefSeq" id="WP_308458610.1">
    <property type="nucleotide sequence ID" value="NZ_JAJEPS010000002.1"/>
</dbReference>
<dbReference type="InterPro" id="IPR003791">
    <property type="entry name" value="UPF0178"/>
</dbReference>
<name>A0AAE3A306_9FIRM</name>